<sequence>MPGFSQATDLAAWKALTEHHDKLGRAIVLKEEFAKDPERFNKFSHAFKNSADGNEIVFDFSKNFITEETLSLLVKLAKEAKVEELRDDMFKGEKINFTEQRAVYHMALRNTSNKPMQVDGKSVVEEVNSVLDHMKEFTEQVRSGEWKGYTGKPIDTIVNIGIGGSDLGPVMVTEALKPYGKEGMKLHFVSNIDGTHMAEALKASNPETTLFLVASKTFTTAETVTNANTAKSWFLEHAKEKSAIAKHFVALSTNTKEVEAFGIDAKNMFGFSDWVGGRYSVWSAIGLSVALYIGYDNFHEFLAGAHAMDEHFTSTPLEKNIPAIGGLLSVWYSDFFGAQTHLVAPYDQYMHRFPAYLQQLSMESNGKAITRSGDYVKYTTGPILFGEPGTNSQHSFFQLLHQGTKLIPTDFILAAESHNPIDNNKHQRMLASNFFAQSEALMVGKTPEAVKAEGAPDELIPHKTFLGNRPTTSILAQKITPGALGSLIAYYEHLTFVEGAIWNINSYDQWGVELGKQLAKSILGELEGEGKVDKHDSSTNGLINLFKSKAGMS</sequence>
<dbReference type="CDD" id="cd05015">
    <property type="entry name" value="SIS_PGI_1"/>
    <property type="match status" value="1"/>
</dbReference>
<dbReference type="Gene3D" id="1.10.1390.10">
    <property type="match status" value="1"/>
</dbReference>
<dbReference type="PANTHER" id="PTHR11469">
    <property type="entry name" value="GLUCOSE-6-PHOSPHATE ISOMERASE"/>
    <property type="match status" value="1"/>
</dbReference>
<accession>A0AB34L0W0</accession>
<dbReference type="HAMAP" id="MF_00473">
    <property type="entry name" value="G6P_isomerase"/>
    <property type="match status" value="1"/>
</dbReference>
<dbReference type="InterPro" id="IPR023096">
    <property type="entry name" value="G6P_Isomerase_C"/>
</dbReference>
<keyword evidence="6 10" id="KW-0324">Glycolysis</keyword>
<dbReference type="PROSITE" id="PS00765">
    <property type="entry name" value="P_GLUCOSE_ISOMERASE_1"/>
    <property type="match status" value="1"/>
</dbReference>
<comment type="similarity">
    <text evidence="2 10">Belongs to the GPI family.</text>
</comment>
<reference evidence="11 12" key="1">
    <citation type="journal article" date="2020" name="Microbiol. Resour. Announc.">
        <title>Draft Genome Sequence of a Cladosporium Species Isolated from the Mesophotic Ascidian Didemnum maculosum.</title>
        <authorList>
            <person name="Gioti A."/>
            <person name="Siaperas R."/>
            <person name="Nikolaivits E."/>
            <person name="Le Goff G."/>
            <person name="Ouazzani J."/>
            <person name="Kotoulas G."/>
            <person name="Topakas E."/>
        </authorList>
    </citation>
    <scope>NUCLEOTIDE SEQUENCE [LARGE SCALE GENOMIC DNA]</scope>
    <source>
        <strain evidence="11 12">TM138-S3</strain>
    </source>
</reference>
<dbReference type="GO" id="GO:0006096">
    <property type="term" value="P:glycolytic process"/>
    <property type="evidence" value="ECO:0007669"/>
    <property type="project" value="UniProtKB-KW"/>
</dbReference>
<dbReference type="PROSITE" id="PS00174">
    <property type="entry name" value="P_GLUCOSE_ISOMERASE_2"/>
    <property type="match status" value="1"/>
</dbReference>
<dbReference type="GO" id="GO:0048029">
    <property type="term" value="F:monosaccharide binding"/>
    <property type="evidence" value="ECO:0007669"/>
    <property type="project" value="TreeGrafter"/>
</dbReference>
<evidence type="ECO:0000313" key="12">
    <source>
        <dbReference type="Proteomes" id="UP000803884"/>
    </source>
</evidence>
<name>A0AB34L0W0_9PEZI</name>
<comment type="catalytic activity">
    <reaction evidence="9 10">
        <text>alpha-D-glucose 6-phosphate = beta-D-fructose 6-phosphate</text>
        <dbReference type="Rhea" id="RHEA:11816"/>
        <dbReference type="ChEBI" id="CHEBI:57634"/>
        <dbReference type="ChEBI" id="CHEBI:58225"/>
        <dbReference type="EC" id="5.3.1.9"/>
    </reaction>
</comment>
<dbReference type="GO" id="GO:0004347">
    <property type="term" value="F:glucose-6-phosphate isomerase activity"/>
    <property type="evidence" value="ECO:0007669"/>
    <property type="project" value="UniProtKB-EC"/>
</dbReference>
<keyword evidence="5 10" id="KW-0312">Gluconeogenesis</keyword>
<dbReference type="InterPro" id="IPR018189">
    <property type="entry name" value="Phosphoglucose_isomerase_CS"/>
</dbReference>
<dbReference type="EMBL" id="JAAQHG020000002">
    <property type="protein sequence ID" value="KAL1590670.1"/>
    <property type="molecule type" value="Genomic_DNA"/>
</dbReference>
<evidence type="ECO:0000256" key="6">
    <source>
        <dbReference type="ARBA" id="ARBA00023152"/>
    </source>
</evidence>
<dbReference type="AlphaFoldDB" id="A0AB34L0W0"/>
<comment type="function">
    <text evidence="8">In the cytoplasm, catalyzes the conversion of glucose-6-phosphate to fructose-6-phosphate, the second step in glycolysis, and the reverse reaction during gluconeogenesis.</text>
</comment>
<dbReference type="PROSITE" id="PS51463">
    <property type="entry name" value="P_GLUCOSE_ISOMERASE_3"/>
    <property type="match status" value="1"/>
</dbReference>
<keyword evidence="12" id="KW-1185">Reference proteome</keyword>
<protein>
    <recommendedName>
        <fullName evidence="4 10">Glucose-6-phosphate isomerase</fullName>
        <ecNumber evidence="3 10">5.3.1.9</ecNumber>
    </recommendedName>
</protein>
<dbReference type="EC" id="5.3.1.9" evidence="3 10"/>
<dbReference type="InterPro" id="IPR046348">
    <property type="entry name" value="SIS_dom_sf"/>
</dbReference>
<evidence type="ECO:0000256" key="3">
    <source>
        <dbReference type="ARBA" id="ARBA00011952"/>
    </source>
</evidence>
<evidence type="ECO:0000256" key="4">
    <source>
        <dbReference type="ARBA" id="ARBA00018388"/>
    </source>
</evidence>
<evidence type="ECO:0000256" key="1">
    <source>
        <dbReference type="ARBA" id="ARBA00004926"/>
    </source>
</evidence>
<dbReference type="GO" id="GO:0051156">
    <property type="term" value="P:glucose 6-phosphate metabolic process"/>
    <property type="evidence" value="ECO:0007669"/>
    <property type="project" value="TreeGrafter"/>
</dbReference>
<organism evidence="11 12">
    <name type="scientific">Cladosporium halotolerans</name>
    <dbReference type="NCBI Taxonomy" id="1052096"/>
    <lineage>
        <taxon>Eukaryota</taxon>
        <taxon>Fungi</taxon>
        <taxon>Dikarya</taxon>
        <taxon>Ascomycota</taxon>
        <taxon>Pezizomycotina</taxon>
        <taxon>Dothideomycetes</taxon>
        <taxon>Dothideomycetidae</taxon>
        <taxon>Cladosporiales</taxon>
        <taxon>Cladosporiaceae</taxon>
        <taxon>Cladosporium</taxon>
    </lineage>
</organism>
<comment type="caution">
    <text evidence="11">The sequence shown here is derived from an EMBL/GenBank/DDBJ whole genome shotgun (WGS) entry which is preliminary data.</text>
</comment>
<dbReference type="RefSeq" id="XP_069233775.1">
    <property type="nucleotide sequence ID" value="XM_069369363.1"/>
</dbReference>
<dbReference type="GO" id="GO:0097367">
    <property type="term" value="F:carbohydrate derivative binding"/>
    <property type="evidence" value="ECO:0007669"/>
    <property type="project" value="InterPro"/>
</dbReference>
<dbReference type="Pfam" id="PF00342">
    <property type="entry name" value="PGI"/>
    <property type="match status" value="1"/>
</dbReference>
<evidence type="ECO:0000256" key="7">
    <source>
        <dbReference type="ARBA" id="ARBA00023235"/>
    </source>
</evidence>
<dbReference type="PANTHER" id="PTHR11469:SF1">
    <property type="entry name" value="GLUCOSE-6-PHOSPHATE ISOMERASE"/>
    <property type="match status" value="1"/>
</dbReference>
<evidence type="ECO:0000256" key="8">
    <source>
        <dbReference type="ARBA" id="ARBA00024178"/>
    </source>
</evidence>
<dbReference type="InterPro" id="IPR035476">
    <property type="entry name" value="SIS_PGI_1"/>
</dbReference>
<dbReference type="CDD" id="cd05016">
    <property type="entry name" value="SIS_PGI_2"/>
    <property type="match status" value="1"/>
</dbReference>
<proteinExistence type="inferred from homology"/>
<dbReference type="Gene3D" id="3.40.50.10490">
    <property type="entry name" value="Glucose-6-phosphate isomerase like protein, domain 1"/>
    <property type="match status" value="2"/>
</dbReference>
<dbReference type="GeneID" id="96002201"/>
<dbReference type="FunFam" id="1.10.1390.10:FF:000001">
    <property type="entry name" value="Glucose-6-phosphate isomerase"/>
    <property type="match status" value="1"/>
</dbReference>
<dbReference type="Proteomes" id="UP000803884">
    <property type="component" value="Unassembled WGS sequence"/>
</dbReference>
<dbReference type="FunFam" id="3.40.50.10490:FF:000004">
    <property type="entry name" value="Glucose-6-phosphate isomerase"/>
    <property type="match status" value="1"/>
</dbReference>
<comment type="pathway">
    <text evidence="1 10">Carbohydrate degradation; glycolysis; D-glyceraldehyde 3-phosphate and glycerone phosphate from D-glucose: step 2/4.</text>
</comment>
<dbReference type="InterPro" id="IPR001672">
    <property type="entry name" value="G6P_Isomerase"/>
</dbReference>
<evidence type="ECO:0000256" key="5">
    <source>
        <dbReference type="ARBA" id="ARBA00022432"/>
    </source>
</evidence>
<keyword evidence="7 10" id="KW-0413">Isomerase</keyword>
<evidence type="ECO:0000313" key="11">
    <source>
        <dbReference type="EMBL" id="KAL1590670.1"/>
    </source>
</evidence>
<evidence type="ECO:0000256" key="10">
    <source>
        <dbReference type="RuleBase" id="RU000612"/>
    </source>
</evidence>
<evidence type="ECO:0000256" key="2">
    <source>
        <dbReference type="ARBA" id="ARBA00006604"/>
    </source>
</evidence>
<dbReference type="GO" id="GO:0006094">
    <property type="term" value="P:gluconeogenesis"/>
    <property type="evidence" value="ECO:0007669"/>
    <property type="project" value="UniProtKB-KW"/>
</dbReference>
<evidence type="ECO:0000256" key="9">
    <source>
        <dbReference type="ARBA" id="ARBA00029321"/>
    </source>
</evidence>
<gene>
    <name evidence="11" type="primary">pgiA</name>
    <name evidence="11" type="ORF">WHR41_00757</name>
</gene>
<dbReference type="NCBIfam" id="NF001211">
    <property type="entry name" value="PRK00179.1"/>
    <property type="match status" value="1"/>
</dbReference>
<dbReference type="PRINTS" id="PR00662">
    <property type="entry name" value="G6PISOMERASE"/>
</dbReference>
<dbReference type="GO" id="GO:0005829">
    <property type="term" value="C:cytosol"/>
    <property type="evidence" value="ECO:0007669"/>
    <property type="project" value="TreeGrafter"/>
</dbReference>
<dbReference type="SUPFAM" id="SSF53697">
    <property type="entry name" value="SIS domain"/>
    <property type="match status" value="1"/>
</dbReference>
<dbReference type="InterPro" id="IPR035482">
    <property type="entry name" value="SIS_PGI_2"/>
</dbReference>